<reference evidence="1 2" key="2">
    <citation type="journal article" date="2010" name="Nucleic Acids Res.">
        <title>BeetleBase in 2010: revisions to provide comprehensive genomic information for Tribolium castaneum.</title>
        <authorList>
            <person name="Kim H.S."/>
            <person name="Murphy T."/>
            <person name="Xia J."/>
            <person name="Caragea D."/>
            <person name="Park Y."/>
            <person name="Beeman R.W."/>
            <person name="Lorenzen M.D."/>
            <person name="Butcher S."/>
            <person name="Manak J.R."/>
            <person name="Brown S.J."/>
        </authorList>
    </citation>
    <scope>NUCLEOTIDE SEQUENCE [LARGE SCALE GENOMIC DNA]</scope>
    <source>
        <strain evidence="1 2">Georgia GA2</strain>
    </source>
</reference>
<sequence>MTYVSVAWAFAPCKTRMQKLQTFQNKFLRQAFNAPWFVRNNQLHREVKMPTMEEFFRETMQEAKDGSLVIKNAFSLRSSKWALLRFHQMDHFGGIPGAPSSFSGAMQPGMAAQRAFRDEGPMVPIPKVTRGVLVSIVGLHIYRPSPT</sequence>
<keyword evidence="2" id="KW-1185">Reference proteome</keyword>
<dbReference type="InParanoid" id="D7EI94"/>
<dbReference type="Proteomes" id="UP000007266">
    <property type="component" value="Unassembled WGS sequence"/>
</dbReference>
<reference evidence="1 2" key="1">
    <citation type="journal article" date="2008" name="Nature">
        <title>The genome of the model beetle and pest Tribolium castaneum.</title>
        <authorList>
            <consortium name="Tribolium Genome Sequencing Consortium"/>
            <person name="Richards S."/>
            <person name="Gibbs R.A."/>
            <person name="Weinstock G.M."/>
            <person name="Brown S.J."/>
            <person name="Denell R."/>
            <person name="Beeman R.W."/>
            <person name="Gibbs R."/>
            <person name="Beeman R.W."/>
            <person name="Brown S.J."/>
            <person name="Bucher G."/>
            <person name="Friedrich M."/>
            <person name="Grimmelikhuijzen C.J."/>
            <person name="Klingler M."/>
            <person name="Lorenzen M."/>
            <person name="Richards S."/>
            <person name="Roth S."/>
            <person name="Schroder R."/>
            <person name="Tautz D."/>
            <person name="Zdobnov E.M."/>
            <person name="Muzny D."/>
            <person name="Gibbs R.A."/>
            <person name="Weinstock G.M."/>
            <person name="Attaway T."/>
            <person name="Bell S."/>
            <person name="Buhay C.J."/>
            <person name="Chandrabose M.N."/>
            <person name="Chavez D."/>
            <person name="Clerk-Blankenburg K.P."/>
            <person name="Cree A."/>
            <person name="Dao M."/>
            <person name="Davis C."/>
            <person name="Chacko J."/>
            <person name="Dinh H."/>
            <person name="Dugan-Rocha S."/>
            <person name="Fowler G."/>
            <person name="Garner T.T."/>
            <person name="Garnes J."/>
            <person name="Gnirke A."/>
            <person name="Hawes A."/>
            <person name="Hernandez J."/>
            <person name="Hines S."/>
            <person name="Holder M."/>
            <person name="Hume J."/>
            <person name="Jhangiani S.N."/>
            <person name="Joshi V."/>
            <person name="Khan Z.M."/>
            <person name="Jackson L."/>
            <person name="Kovar C."/>
            <person name="Kowis A."/>
            <person name="Lee S."/>
            <person name="Lewis L.R."/>
            <person name="Margolis J."/>
            <person name="Morgan M."/>
            <person name="Nazareth L.V."/>
            <person name="Nguyen N."/>
            <person name="Okwuonu G."/>
            <person name="Parker D."/>
            <person name="Richards S."/>
            <person name="Ruiz S.J."/>
            <person name="Santibanez J."/>
            <person name="Savard J."/>
            <person name="Scherer S.E."/>
            <person name="Schneider B."/>
            <person name="Sodergren E."/>
            <person name="Tautz D."/>
            <person name="Vattahil S."/>
            <person name="Villasana D."/>
            <person name="White C.S."/>
            <person name="Wright R."/>
            <person name="Park Y."/>
            <person name="Beeman R.W."/>
            <person name="Lord J."/>
            <person name="Oppert B."/>
            <person name="Lorenzen M."/>
            <person name="Brown S."/>
            <person name="Wang L."/>
            <person name="Savard J."/>
            <person name="Tautz D."/>
            <person name="Richards S."/>
            <person name="Weinstock G."/>
            <person name="Gibbs R.A."/>
            <person name="Liu Y."/>
            <person name="Worley K."/>
            <person name="Weinstock G."/>
            <person name="Elsik C.G."/>
            <person name="Reese J.T."/>
            <person name="Elhaik E."/>
            <person name="Landan G."/>
            <person name="Graur D."/>
            <person name="Arensburger P."/>
            <person name="Atkinson P."/>
            <person name="Beeman R.W."/>
            <person name="Beidler J."/>
            <person name="Brown S.J."/>
            <person name="Demuth J.P."/>
            <person name="Drury D.W."/>
            <person name="Du Y.Z."/>
            <person name="Fujiwara H."/>
            <person name="Lorenzen M."/>
            <person name="Maselli V."/>
            <person name="Osanai M."/>
            <person name="Park Y."/>
            <person name="Robertson H.M."/>
            <person name="Tu Z."/>
            <person name="Wang J.J."/>
            <person name="Wang S."/>
            <person name="Richards S."/>
            <person name="Song H."/>
            <person name="Zhang L."/>
            <person name="Sodergren E."/>
            <person name="Werner D."/>
            <person name="Stanke M."/>
            <person name="Morgenstern B."/>
            <person name="Solovyev V."/>
            <person name="Kosarev P."/>
            <person name="Brown G."/>
            <person name="Chen H.C."/>
            <person name="Ermolaeva O."/>
            <person name="Hlavina W."/>
            <person name="Kapustin Y."/>
            <person name="Kiryutin B."/>
            <person name="Kitts P."/>
            <person name="Maglott D."/>
            <person name="Pruitt K."/>
            <person name="Sapojnikov V."/>
            <person name="Souvorov A."/>
            <person name="Mackey A.J."/>
            <person name="Waterhouse R.M."/>
            <person name="Wyder S."/>
            <person name="Zdobnov E.M."/>
            <person name="Zdobnov E.M."/>
            <person name="Wyder S."/>
            <person name="Kriventseva E.V."/>
            <person name="Kadowaki T."/>
            <person name="Bork P."/>
            <person name="Aranda M."/>
            <person name="Bao R."/>
            <person name="Beermann A."/>
            <person name="Berns N."/>
            <person name="Bolognesi R."/>
            <person name="Bonneton F."/>
            <person name="Bopp D."/>
            <person name="Brown S.J."/>
            <person name="Bucher G."/>
            <person name="Butts T."/>
            <person name="Chaumot A."/>
            <person name="Denell R.E."/>
            <person name="Ferrier D.E."/>
            <person name="Friedrich M."/>
            <person name="Gordon C.M."/>
            <person name="Jindra M."/>
            <person name="Klingler M."/>
            <person name="Lan Q."/>
            <person name="Lattorff H.M."/>
            <person name="Laudet V."/>
            <person name="von Levetsow C."/>
            <person name="Liu Z."/>
            <person name="Lutz R."/>
            <person name="Lynch J.A."/>
            <person name="da Fonseca R.N."/>
            <person name="Posnien N."/>
            <person name="Reuter R."/>
            <person name="Roth S."/>
            <person name="Savard J."/>
            <person name="Schinko J.B."/>
            <person name="Schmitt C."/>
            <person name="Schoppmeier M."/>
            <person name="Schroder R."/>
            <person name="Shippy T.D."/>
            <person name="Simonnet F."/>
            <person name="Marques-Souza H."/>
            <person name="Tautz D."/>
            <person name="Tomoyasu Y."/>
            <person name="Trauner J."/>
            <person name="Van der Zee M."/>
            <person name="Vervoort M."/>
            <person name="Wittkopp N."/>
            <person name="Wimmer E.A."/>
            <person name="Yang X."/>
            <person name="Jones A.K."/>
            <person name="Sattelle D.B."/>
            <person name="Ebert P.R."/>
            <person name="Nelson D."/>
            <person name="Scott J.G."/>
            <person name="Beeman R.W."/>
            <person name="Muthukrishnan S."/>
            <person name="Kramer K.J."/>
            <person name="Arakane Y."/>
            <person name="Beeman R.W."/>
            <person name="Zhu Q."/>
            <person name="Hogenkamp D."/>
            <person name="Dixit R."/>
            <person name="Oppert B."/>
            <person name="Jiang H."/>
            <person name="Zou Z."/>
            <person name="Marshall J."/>
            <person name="Elpidina E."/>
            <person name="Vinokurov K."/>
            <person name="Oppert C."/>
            <person name="Zou Z."/>
            <person name="Evans J."/>
            <person name="Lu Z."/>
            <person name="Zhao P."/>
            <person name="Sumathipala N."/>
            <person name="Altincicek B."/>
            <person name="Vilcinskas A."/>
            <person name="Williams M."/>
            <person name="Hultmark D."/>
            <person name="Hetru C."/>
            <person name="Jiang H."/>
            <person name="Grimmelikhuijzen C.J."/>
            <person name="Hauser F."/>
            <person name="Cazzamali G."/>
            <person name="Williamson M."/>
            <person name="Park Y."/>
            <person name="Li B."/>
            <person name="Tanaka Y."/>
            <person name="Predel R."/>
            <person name="Neupert S."/>
            <person name="Schachtner J."/>
            <person name="Verleyen P."/>
            <person name="Raible F."/>
            <person name="Bork P."/>
            <person name="Friedrich M."/>
            <person name="Walden K.K."/>
            <person name="Robertson H.M."/>
            <person name="Angeli S."/>
            <person name="Foret S."/>
            <person name="Bucher G."/>
            <person name="Schuetz S."/>
            <person name="Maleszka R."/>
            <person name="Wimmer E.A."/>
            <person name="Beeman R.W."/>
            <person name="Lorenzen M."/>
            <person name="Tomoyasu Y."/>
            <person name="Miller S.C."/>
            <person name="Grossmann D."/>
            <person name="Bucher G."/>
        </authorList>
    </citation>
    <scope>NUCLEOTIDE SEQUENCE [LARGE SCALE GENOMIC DNA]</scope>
    <source>
        <strain evidence="1 2">Georgia GA2</strain>
    </source>
</reference>
<evidence type="ECO:0000313" key="1">
    <source>
        <dbReference type="EMBL" id="EFA11665.1"/>
    </source>
</evidence>
<gene>
    <name evidence="1" type="primary">GLEAN_08529</name>
    <name evidence="1" type="ORF">TcasGA2_TC008529</name>
</gene>
<dbReference type="HOGENOM" id="CLU_1770476_0_0_1"/>
<accession>D7EI94</accession>
<dbReference type="AlphaFoldDB" id="D7EI94"/>
<proteinExistence type="predicted"/>
<organism evidence="1 2">
    <name type="scientific">Tribolium castaneum</name>
    <name type="common">Red flour beetle</name>
    <dbReference type="NCBI Taxonomy" id="7070"/>
    <lineage>
        <taxon>Eukaryota</taxon>
        <taxon>Metazoa</taxon>
        <taxon>Ecdysozoa</taxon>
        <taxon>Arthropoda</taxon>
        <taxon>Hexapoda</taxon>
        <taxon>Insecta</taxon>
        <taxon>Pterygota</taxon>
        <taxon>Neoptera</taxon>
        <taxon>Endopterygota</taxon>
        <taxon>Coleoptera</taxon>
        <taxon>Polyphaga</taxon>
        <taxon>Cucujiformia</taxon>
        <taxon>Tenebrionidae</taxon>
        <taxon>Tenebrionidae incertae sedis</taxon>
        <taxon>Tribolium</taxon>
    </lineage>
</organism>
<dbReference type="EMBL" id="KQ972669">
    <property type="protein sequence ID" value="EFA11665.1"/>
    <property type="molecule type" value="Genomic_DNA"/>
</dbReference>
<dbReference type="PhylomeDB" id="D7EI94"/>
<evidence type="ECO:0000313" key="2">
    <source>
        <dbReference type="Proteomes" id="UP000007266"/>
    </source>
</evidence>
<protein>
    <submittedName>
        <fullName evidence="1">Uncharacterized protein</fullName>
    </submittedName>
</protein>
<name>D7EI94_TRICA</name>